<evidence type="ECO:0000256" key="1">
    <source>
        <dbReference type="PROSITE-ProRule" id="PRU00339"/>
    </source>
</evidence>
<accession>A0A517R225</accession>
<dbReference type="Pfam" id="PF04205">
    <property type="entry name" value="FMN_bind"/>
    <property type="match status" value="1"/>
</dbReference>
<dbReference type="Proteomes" id="UP000317318">
    <property type="component" value="Chromosome"/>
</dbReference>
<dbReference type="Gene3D" id="1.25.40.10">
    <property type="entry name" value="Tetratricopeptide repeat domain"/>
    <property type="match status" value="1"/>
</dbReference>
<name>A0A517R225_9PLAN</name>
<dbReference type="OrthoDB" id="240053at2"/>
<dbReference type="PROSITE" id="PS50005">
    <property type="entry name" value="TPR"/>
    <property type="match status" value="1"/>
</dbReference>
<dbReference type="GO" id="GO:0010181">
    <property type="term" value="F:FMN binding"/>
    <property type="evidence" value="ECO:0007669"/>
    <property type="project" value="InterPro"/>
</dbReference>
<reference evidence="4 5" key="1">
    <citation type="submission" date="2019-02" db="EMBL/GenBank/DDBJ databases">
        <title>Deep-cultivation of Planctomycetes and their phenomic and genomic characterization uncovers novel biology.</title>
        <authorList>
            <person name="Wiegand S."/>
            <person name="Jogler M."/>
            <person name="Boedeker C."/>
            <person name="Pinto D."/>
            <person name="Vollmers J."/>
            <person name="Rivas-Marin E."/>
            <person name="Kohn T."/>
            <person name="Peeters S.H."/>
            <person name="Heuer A."/>
            <person name="Rast P."/>
            <person name="Oberbeckmann S."/>
            <person name="Bunk B."/>
            <person name="Jeske O."/>
            <person name="Meyerdierks A."/>
            <person name="Storesund J.E."/>
            <person name="Kallscheuer N."/>
            <person name="Luecker S."/>
            <person name="Lage O.M."/>
            <person name="Pohl T."/>
            <person name="Merkel B.J."/>
            <person name="Hornburger P."/>
            <person name="Mueller R.-W."/>
            <person name="Bruemmer F."/>
            <person name="Labrenz M."/>
            <person name="Spormann A.M."/>
            <person name="Op den Camp H."/>
            <person name="Overmann J."/>
            <person name="Amann R."/>
            <person name="Jetten M.S.M."/>
            <person name="Mascher T."/>
            <person name="Medema M.H."/>
            <person name="Devos D.P."/>
            <person name="Kaster A.-K."/>
            <person name="Ovreas L."/>
            <person name="Rohde M."/>
            <person name="Galperin M.Y."/>
            <person name="Jogler C."/>
        </authorList>
    </citation>
    <scope>NUCLEOTIDE SEQUENCE [LARGE SCALE GENOMIC DNA]</scope>
    <source>
        <strain evidence="4 5">Pan189</strain>
    </source>
</reference>
<dbReference type="SUPFAM" id="SSF48452">
    <property type="entry name" value="TPR-like"/>
    <property type="match status" value="1"/>
</dbReference>
<organism evidence="4 5">
    <name type="scientific">Stratiformator vulcanicus</name>
    <dbReference type="NCBI Taxonomy" id="2527980"/>
    <lineage>
        <taxon>Bacteria</taxon>
        <taxon>Pseudomonadati</taxon>
        <taxon>Planctomycetota</taxon>
        <taxon>Planctomycetia</taxon>
        <taxon>Planctomycetales</taxon>
        <taxon>Planctomycetaceae</taxon>
        <taxon>Stratiformator</taxon>
    </lineage>
</organism>
<feature type="compositionally biased region" description="Polar residues" evidence="2">
    <location>
        <begin position="110"/>
        <end position="134"/>
    </location>
</feature>
<dbReference type="EMBL" id="CP036268">
    <property type="protein sequence ID" value="QDT37936.1"/>
    <property type="molecule type" value="Genomic_DNA"/>
</dbReference>
<dbReference type="Pfam" id="PF13181">
    <property type="entry name" value="TPR_8"/>
    <property type="match status" value="1"/>
</dbReference>
<protein>
    <submittedName>
        <fullName evidence="4">FMN-binding domain protein</fullName>
    </submittedName>
</protein>
<feature type="region of interest" description="Disordered" evidence="2">
    <location>
        <begin position="83"/>
        <end position="134"/>
    </location>
</feature>
<dbReference type="SMART" id="SM00900">
    <property type="entry name" value="FMN_bind"/>
    <property type="match status" value="1"/>
</dbReference>
<dbReference type="InterPro" id="IPR007329">
    <property type="entry name" value="FMN-bd"/>
</dbReference>
<feature type="domain" description="FMN-binding" evidence="3">
    <location>
        <begin position="354"/>
        <end position="425"/>
    </location>
</feature>
<sequence>MPALGDFSLTTSLLLKTKFRPGDLASKNRRGKLFTSAYMRRLALLICGGVLLCLAGCGQSDEAEESIVATPPAAELEMIRIDSGRGDETSPSENTALTQRDTPPVREKSGSINEPRIQTASVPNTPSSPRTSGRSLDEKLANLQVPPPWLASVSTNYNTSKPWKEARLEVRRLLGVETLRAKREAIKLSWIYFNKTPQEKGVAGEFPHYLQMGNENVWAIQAYEDYLSTKRNPTPIHSHMMVASLLHQQGEFDKAKAHLDFAMNNLPGKPWREMRQATLYDHFGDLYAAWGKYDEARQSYSASARIFPIAKPPYGRHELKKRSLKVQSKLELLATRALSNASLRDGTYRESAIGYSGDVHLTVKISGGRIADIAIKHKEKIEQNATKILPQRIIDKQSLQVDAVSGATVTCDAIRTGVYRALKKAGL</sequence>
<dbReference type="AlphaFoldDB" id="A0A517R225"/>
<feature type="repeat" description="TPR" evidence="1">
    <location>
        <begin position="277"/>
        <end position="310"/>
    </location>
</feature>
<keyword evidence="1" id="KW-0802">TPR repeat</keyword>
<evidence type="ECO:0000313" key="4">
    <source>
        <dbReference type="EMBL" id="QDT37936.1"/>
    </source>
</evidence>
<dbReference type="KEGG" id="svp:Pan189_23190"/>
<dbReference type="InterPro" id="IPR011990">
    <property type="entry name" value="TPR-like_helical_dom_sf"/>
</dbReference>
<evidence type="ECO:0000313" key="5">
    <source>
        <dbReference type="Proteomes" id="UP000317318"/>
    </source>
</evidence>
<dbReference type="InterPro" id="IPR019734">
    <property type="entry name" value="TPR_rpt"/>
</dbReference>
<evidence type="ECO:0000259" key="3">
    <source>
        <dbReference type="SMART" id="SM00900"/>
    </source>
</evidence>
<feature type="compositionally biased region" description="Polar residues" evidence="2">
    <location>
        <begin position="89"/>
        <end position="101"/>
    </location>
</feature>
<dbReference type="Gene3D" id="3.90.1010.20">
    <property type="match status" value="1"/>
</dbReference>
<evidence type="ECO:0000256" key="2">
    <source>
        <dbReference type="SAM" id="MobiDB-lite"/>
    </source>
</evidence>
<keyword evidence="5" id="KW-1185">Reference proteome</keyword>
<proteinExistence type="predicted"/>
<dbReference type="GO" id="GO:0016020">
    <property type="term" value="C:membrane"/>
    <property type="evidence" value="ECO:0007669"/>
    <property type="project" value="InterPro"/>
</dbReference>
<gene>
    <name evidence="4" type="ORF">Pan189_23190</name>
</gene>